<dbReference type="PANTHER" id="PTHR30483:SF6">
    <property type="entry name" value="PERIPLASMIC BINDING PROTEIN OF ABC TRANSPORTER FOR NATURAL AMINO ACIDS"/>
    <property type="match status" value="1"/>
</dbReference>
<dbReference type="RefSeq" id="WP_151024716.1">
    <property type="nucleotide sequence ID" value="NZ_JACHIB010000018.1"/>
</dbReference>
<dbReference type="SUPFAM" id="SSF53822">
    <property type="entry name" value="Periplasmic binding protein-like I"/>
    <property type="match status" value="1"/>
</dbReference>
<evidence type="ECO:0000259" key="4">
    <source>
        <dbReference type="Pfam" id="PF13458"/>
    </source>
</evidence>
<dbReference type="Gene3D" id="3.40.50.2300">
    <property type="match status" value="2"/>
</dbReference>
<dbReference type="CDD" id="cd20013">
    <property type="entry name" value="PBP1_RPA0985_benzoate-like"/>
    <property type="match status" value="1"/>
</dbReference>
<proteinExistence type="inferred from homology"/>
<sequence>MIQHLKHGLAALLLAVAAPGLCRAADLKVGLVVPLSGPFATTGQQMMNGVKLYMQLHGDTVAGRRIVPIVKDDTGVNPTITKREAQTLLINDGAEILAGFGLTPGAFATAPLAQQTQTPMIVMNAATSSITTKSDFIVRTSVALPQAAAPMATWAWENKLKKVYVSVADYGPGHDAAASFKKAFTALGGEIAGELHTPLTSPDFAPFLQKIKDARPDAIFTFIPNGDQSIGFTKAYKERDLAGAGIRLLATGDITTEDMLDAIGDNGLGIITSYYYSEAHASPENRAFVAAYRKAYPGVRPNMVAVAGYDGMHLIYEALKKTGGNAKGPAMMEAIRGMRWTSPRGPVEIDPATRDIVQNMYIRKVERVDGVLQNVEFHTYEAVKDPEKRS</sequence>
<accession>A0A7W9TQX2</accession>
<dbReference type="InterPro" id="IPR028082">
    <property type="entry name" value="Peripla_BP_I"/>
</dbReference>
<protein>
    <submittedName>
        <fullName evidence="5">Branched-chain amino acid transport system substrate-binding protein</fullName>
    </submittedName>
</protein>
<comment type="caution">
    <text evidence="5">The sequence shown here is derived from an EMBL/GenBank/DDBJ whole genome shotgun (WGS) entry which is preliminary data.</text>
</comment>
<dbReference type="InterPro" id="IPR028081">
    <property type="entry name" value="Leu-bd"/>
</dbReference>
<comment type="similarity">
    <text evidence="1">Belongs to the leucine-binding protein family.</text>
</comment>
<name>A0A7W9TQX2_CASDE</name>
<dbReference type="InterPro" id="IPR051010">
    <property type="entry name" value="BCAA_transport"/>
</dbReference>
<feature type="signal peptide" evidence="3">
    <location>
        <begin position="1"/>
        <end position="24"/>
    </location>
</feature>
<reference evidence="5 6" key="1">
    <citation type="submission" date="2020-08" db="EMBL/GenBank/DDBJ databases">
        <title>Genomic Encyclopedia of Type Strains, Phase IV (KMG-IV): sequencing the most valuable type-strain genomes for metagenomic binning, comparative biology and taxonomic classification.</title>
        <authorList>
            <person name="Goeker M."/>
        </authorList>
    </citation>
    <scope>NUCLEOTIDE SEQUENCE [LARGE SCALE GENOMIC DNA]</scope>
    <source>
        <strain evidence="5 6">DSM 12141</strain>
    </source>
</reference>
<evidence type="ECO:0000256" key="1">
    <source>
        <dbReference type="ARBA" id="ARBA00010062"/>
    </source>
</evidence>
<feature type="chain" id="PRO_5030878815" evidence="3">
    <location>
        <begin position="25"/>
        <end position="390"/>
    </location>
</feature>
<dbReference type="AlphaFoldDB" id="A0A7W9TQX2"/>
<keyword evidence="2 3" id="KW-0732">Signal</keyword>
<dbReference type="Pfam" id="PF13458">
    <property type="entry name" value="Peripla_BP_6"/>
    <property type="match status" value="1"/>
</dbReference>
<feature type="domain" description="Leucine-binding protein" evidence="4">
    <location>
        <begin position="27"/>
        <end position="366"/>
    </location>
</feature>
<organism evidence="5 6">
    <name type="scientific">Castellaniella defragrans</name>
    <name type="common">Alcaligenes defragrans</name>
    <dbReference type="NCBI Taxonomy" id="75697"/>
    <lineage>
        <taxon>Bacteria</taxon>
        <taxon>Pseudomonadati</taxon>
        <taxon>Pseudomonadota</taxon>
        <taxon>Betaproteobacteria</taxon>
        <taxon>Burkholderiales</taxon>
        <taxon>Alcaligenaceae</taxon>
        <taxon>Castellaniella</taxon>
    </lineage>
</organism>
<dbReference type="EMBL" id="JACHIB010000018">
    <property type="protein sequence ID" value="MBB6084926.1"/>
    <property type="molecule type" value="Genomic_DNA"/>
</dbReference>
<dbReference type="Proteomes" id="UP000541136">
    <property type="component" value="Unassembled WGS sequence"/>
</dbReference>
<dbReference type="PANTHER" id="PTHR30483">
    <property type="entry name" value="LEUCINE-SPECIFIC-BINDING PROTEIN"/>
    <property type="match status" value="1"/>
</dbReference>
<gene>
    <name evidence="5" type="ORF">HNR28_002974</name>
</gene>
<evidence type="ECO:0000313" key="6">
    <source>
        <dbReference type="Proteomes" id="UP000541136"/>
    </source>
</evidence>
<evidence type="ECO:0000256" key="2">
    <source>
        <dbReference type="ARBA" id="ARBA00022729"/>
    </source>
</evidence>
<evidence type="ECO:0000313" key="5">
    <source>
        <dbReference type="EMBL" id="MBB6084926.1"/>
    </source>
</evidence>
<evidence type="ECO:0000256" key="3">
    <source>
        <dbReference type="SAM" id="SignalP"/>
    </source>
</evidence>